<keyword evidence="2" id="KW-0349">Heme</keyword>
<dbReference type="RefSeq" id="WP_163492598.1">
    <property type="nucleotide sequence ID" value="NZ_JACVEL010000009.1"/>
</dbReference>
<dbReference type="PANTHER" id="PTHR47366">
    <property type="entry name" value="TWO-ON-TWO HEMOGLOBIN-3"/>
    <property type="match status" value="1"/>
</dbReference>
<evidence type="ECO:0000256" key="3">
    <source>
        <dbReference type="ARBA" id="ARBA00022723"/>
    </source>
</evidence>
<dbReference type="InterPro" id="IPR009050">
    <property type="entry name" value="Globin-like_sf"/>
</dbReference>
<dbReference type="Pfam" id="PF01152">
    <property type="entry name" value="Bac_globin"/>
    <property type="match status" value="1"/>
</dbReference>
<comment type="similarity">
    <text evidence="5">Belongs to the truncated hemoglobin family. Group II subfamily.</text>
</comment>
<evidence type="ECO:0000313" key="6">
    <source>
        <dbReference type="EMBL" id="MBC9813252.1"/>
    </source>
</evidence>
<proteinExistence type="inferred from homology"/>
<sequence>MKNFYERIGERRLELVVREFYKKVFISPVIGHLFANDHQLIQEKQIKFLTQFLGGPDLYSREYGHPKMRMRHLPHRIDDQAKEEWLRCMRAAIDTVFADDLELGNSFYSIFPPIANHMVNTH</sequence>
<dbReference type="GO" id="GO:0046872">
    <property type="term" value="F:metal ion binding"/>
    <property type="evidence" value="ECO:0007669"/>
    <property type="project" value="UniProtKB-KW"/>
</dbReference>
<organism evidence="6 7">
    <name type="scientific">Taishania pollutisoli</name>
    <dbReference type="NCBI Taxonomy" id="2766479"/>
    <lineage>
        <taxon>Bacteria</taxon>
        <taxon>Pseudomonadati</taxon>
        <taxon>Bacteroidota</taxon>
        <taxon>Flavobacteriia</taxon>
        <taxon>Flavobacteriales</taxon>
        <taxon>Crocinitomicaceae</taxon>
        <taxon>Taishania</taxon>
    </lineage>
</organism>
<keyword evidence="3" id="KW-0479">Metal-binding</keyword>
<dbReference type="GO" id="GO:0020037">
    <property type="term" value="F:heme binding"/>
    <property type="evidence" value="ECO:0007669"/>
    <property type="project" value="InterPro"/>
</dbReference>
<dbReference type="Gene3D" id="1.10.490.10">
    <property type="entry name" value="Globins"/>
    <property type="match status" value="1"/>
</dbReference>
<dbReference type="InterPro" id="IPR044203">
    <property type="entry name" value="GlbO/GLB3-like"/>
</dbReference>
<gene>
    <name evidence="6" type="ORF">H9Y05_12310</name>
</gene>
<name>A0A8J6TTK3_9FLAO</name>
<dbReference type="GO" id="GO:0005344">
    <property type="term" value="F:oxygen carrier activity"/>
    <property type="evidence" value="ECO:0007669"/>
    <property type="project" value="InterPro"/>
</dbReference>
<accession>A0A8J6TTK3</accession>
<dbReference type="InterPro" id="IPR012292">
    <property type="entry name" value="Globin/Proto"/>
</dbReference>
<evidence type="ECO:0000256" key="2">
    <source>
        <dbReference type="ARBA" id="ARBA00022617"/>
    </source>
</evidence>
<protein>
    <submittedName>
        <fullName evidence="6">Globin</fullName>
    </submittedName>
</protein>
<dbReference type="GO" id="GO:0019825">
    <property type="term" value="F:oxygen binding"/>
    <property type="evidence" value="ECO:0007669"/>
    <property type="project" value="InterPro"/>
</dbReference>
<keyword evidence="1" id="KW-0813">Transport</keyword>
<dbReference type="InterPro" id="IPR001486">
    <property type="entry name" value="Hemoglobin_trunc"/>
</dbReference>
<evidence type="ECO:0000256" key="4">
    <source>
        <dbReference type="ARBA" id="ARBA00023004"/>
    </source>
</evidence>
<reference evidence="6" key="1">
    <citation type="submission" date="2020-09" db="EMBL/GenBank/DDBJ databases">
        <title>Taishania pollutisoli gen. nov., sp. nov., Isolated from Tetrabromobisphenol A-Contaminated Soil.</title>
        <authorList>
            <person name="Chen Q."/>
        </authorList>
    </citation>
    <scope>NUCLEOTIDE SEQUENCE</scope>
    <source>
        <strain evidence="6">CZZ-1</strain>
    </source>
</reference>
<comment type="caution">
    <text evidence="6">The sequence shown here is derived from an EMBL/GenBank/DDBJ whole genome shotgun (WGS) entry which is preliminary data.</text>
</comment>
<evidence type="ECO:0000313" key="7">
    <source>
        <dbReference type="Proteomes" id="UP000652681"/>
    </source>
</evidence>
<evidence type="ECO:0000256" key="5">
    <source>
        <dbReference type="ARBA" id="ARBA00034496"/>
    </source>
</evidence>
<dbReference type="Proteomes" id="UP000652681">
    <property type="component" value="Unassembled WGS sequence"/>
</dbReference>
<dbReference type="SUPFAM" id="SSF46458">
    <property type="entry name" value="Globin-like"/>
    <property type="match status" value="1"/>
</dbReference>
<dbReference type="PANTHER" id="PTHR47366:SF1">
    <property type="entry name" value="TWO-ON-TWO HEMOGLOBIN-3"/>
    <property type="match status" value="1"/>
</dbReference>
<evidence type="ECO:0000256" key="1">
    <source>
        <dbReference type="ARBA" id="ARBA00022448"/>
    </source>
</evidence>
<dbReference type="AlphaFoldDB" id="A0A8J6TTK3"/>
<keyword evidence="4" id="KW-0408">Iron</keyword>
<keyword evidence="7" id="KW-1185">Reference proteome</keyword>
<dbReference type="EMBL" id="JACVEL010000009">
    <property type="protein sequence ID" value="MBC9813252.1"/>
    <property type="molecule type" value="Genomic_DNA"/>
</dbReference>